<dbReference type="Proteomes" id="UP000001471">
    <property type="component" value="Unassembled WGS sequence"/>
</dbReference>
<gene>
    <name evidence="1" type="ORF">PTRG_03929</name>
</gene>
<evidence type="ECO:0000313" key="2">
    <source>
        <dbReference type="Proteomes" id="UP000001471"/>
    </source>
</evidence>
<dbReference type="InParanoid" id="B2W0E4"/>
<organism evidence="1 2">
    <name type="scientific">Pyrenophora tritici-repentis (strain Pt-1C-BFP)</name>
    <name type="common">Wheat tan spot fungus</name>
    <name type="synonym">Drechslera tritici-repentis</name>
    <dbReference type="NCBI Taxonomy" id="426418"/>
    <lineage>
        <taxon>Eukaryota</taxon>
        <taxon>Fungi</taxon>
        <taxon>Dikarya</taxon>
        <taxon>Ascomycota</taxon>
        <taxon>Pezizomycotina</taxon>
        <taxon>Dothideomycetes</taxon>
        <taxon>Pleosporomycetidae</taxon>
        <taxon>Pleosporales</taxon>
        <taxon>Pleosporineae</taxon>
        <taxon>Pleosporaceae</taxon>
        <taxon>Pyrenophora</taxon>
    </lineage>
</organism>
<dbReference type="HOGENOM" id="CLU_2027919_0_0_1"/>
<protein>
    <submittedName>
        <fullName evidence="1">Uncharacterized protein</fullName>
    </submittedName>
</protein>
<dbReference type="AlphaFoldDB" id="B2W0E4"/>
<name>B2W0E4_PYRTR</name>
<proteinExistence type="predicted"/>
<accession>B2W0E4</accession>
<evidence type="ECO:0000313" key="1">
    <source>
        <dbReference type="EMBL" id="EDU46767.1"/>
    </source>
</evidence>
<sequence>MADRYRMYGEAIREQIPTLIDILPKPPPQLHWRRNVKIDFLYCWPGRETFLACIEAMAVDSLTDWELWFDSSSHWAGNYDWSGGSGRIFEEIAWASHECAKFGDRISIVLQIEDGGPLGISK</sequence>
<dbReference type="EMBL" id="DS231617">
    <property type="protein sequence ID" value="EDU46767.1"/>
    <property type="molecule type" value="Genomic_DNA"/>
</dbReference>
<reference evidence="2" key="1">
    <citation type="journal article" date="2013" name="G3 (Bethesda)">
        <title>Comparative genomics of a plant-pathogenic fungus, Pyrenophora tritici-repentis, reveals transduplication and the impact of repeat elements on pathogenicity and population divergence.</title>
        <authorList>
            <person name="Manning V.A."/>
            <person name="Pandelova I."/>
            <person name="Dhillon B."/>
            <person name="Wilhelm L.J."/>
            <person name="Goodwin S.B."/>
            <person name="Berlin A.M."/>
            <person name="Figueroa M."/>
            <person name="Freitag M."/>
            <person name="Hane J.K."/>
            <person name="Henrissat B."/>
            <person name="Holman W.H."/>
            <person name="Kodira C.D."/>
            <person name="Martin J."/>
            <person name="Oliver R.P."/>
            <person name="Robbertse B."/>
            <person name="Schackwitz W."/>
            <person name="Schwartz D.C."/>
            <person name="Spatafora J.W."/>
            <person name="Turgeon B.G."/>
            <person name="Yandava C."/>
            <person name="Young S."/>
            <person name="Zhou S."/>
            <person name="Zeng Q."/>
            <person name="Grigoriev I.V."/>
            <person name="Ma L.-J."/>
            <person name="Ciuffetti L.M."/>
        </authorList>
    </citation>
    <scope>NUCLEOTIDE SEQUENCE [LARGE SCALE GENOMIC DNA]</scope>
    <source>
        <strain evidence="2">Pt-1C-BFP</strain>
    </source>
</reference>